<comment type="caution">
    <text evidence="2">The sequence shown here is derived from an EMBL/GenBank/DDBJ whole genome shotgun (WGS) entry which is preliminary data.</text>
</comment>
<sequence length="187" mass="20780">MASKKDAFSLALPVSPLARSFWSPMRRQPLIQTHSERPSVGLAAAKYLYGTAYLKPEPSISTLDSILLVFTTAIIPLDRVVLAEIRPNILRKRPRTTAPTGLLAASGQEREIRDINQDIVNSGSTDDSDDEDYTNMSDTTSSKRGGRPQSRKRARRTEDREHNDMEAPTHPLDISYQAIVVTSSTRT</sequence>
<evidence type="ECO:0000256" key="1">
    <source>
        <dbReference type="SAM" id="MobiDB-lite"/>
    </source>
</evidence>
<feature type="compositionally biased region" description="Basic and acidic residues" evidence="1">
    <location>
        <begin position="156"/>
        <end position="167"/>
    </location>
</feature>
<accession>A0A9P8C0D2</accession>
<feature type="region of interest" description="Disordered" evidence="1">
    <location>
        <begin position="119"/>
        <end position="187"/>
    </location>
</feature>
<proteinExistence type="predicted"/>
<reference evidence="2" key="1">
    <citation type="journal article" date="2021" name="IMA Fungus">
        <title>Genomic characterization of three marine fungi, including Emericellopsis atlantica sp. nov. with signatures of a generalist lifestyle and marine biomass degradation.</title>
        <authorList>
            <person name="Hagestad O.C."/>
            <person name="Hou L."/>
            <person name="Andersen J.H."/>
            <person name="Hansen E.H."/>
            <person name="Altermark B."/>
            <person name="Li C."/>
            <person name="Kuhnert E."/>
            <person name="Cox R.J."/>
            <person name="Crous P.W."/>
            <person name="Spatafora J.W."/>
            <person name="Lail K."/>
            <person name="Amirebrahimi M."/>
            <person name="Lipzen A."/>
            <person name="Pangilinan J."/>
            <person name="Andreopoulos W."/>
            <person name="Hayes R.D."/>
            <person name="Ng V."/>
            <person name="Grigoriev I.V."/>
            <person name="Jackson S.A."/>
            <person name="Sutton T.D.S."/>
            <person name="Dobson A.D.W."/>
            <person name="Rama T."/>
        </authorList>
    </citation>
    <scope>NUCLEOTIDE SEQUENCE</scope>
    <source>
        <strain evidence="2">TRa018bII</strain>
    </source>
</reference>
<dbReference type="Proteomes" id="UP000824998">
    <property type="component" value="Unassembled WGS sequence"/>
</dbReference>
<evidence type="ECO:0000313" key="3">
    <source>
        <dbReference type="Proteomes" id="UP000824998"/>
    </source>
</evidence>
<feature type="compositionally biased region" description="Basic residues" evidence="1">
    <location>
        <begin position="144"/>
        <end position="155"/>
    </location>
</feature>
<dbReference type="EMBL" id="MU252142">
    <property type="protein sequence ID" value="KAG9228046.1"/>
    <property type="molecule type" value="Genomic_DNA"/>
</dbReference>
<dbReference type="AlphaFoldDB" id="A0A9P8C0D2"/>
<organism evidence="2 3">
    <name type="scientific">Amylocarpus encephaloides</name>
    <dbReference type="NCBI Taxonomy" id="45428"/>
    <lineage>
        <taxon>Eukaryota</taxon>
        <taxon>Fungi</taxon>
        <taxon>Dikarya</taxon>
        <taxon>Ascomycota</taxon>
        <taxon>Pezizomycotina</taxon>
        <taxon>Leotiomycetes</taxon>
        <taxon>Helotiales</taxon>
        <taxon>Helotiales incertae sedis</taxon>
        <taxon>Amylocarpus</taxon>
    </lineage>
</organism>
<keyword evidence="3" id="KW-1185">Reference proteome</keyword>
<protein>
    <submittedName>
        <fullName evidence="2">Uncharacterized protein</fullName>
    </submittedName>
</protein>
<evidence type="ECO:0000313" key="2">
    <source>
        <dbReference type="EMBL" id="KAG9228046.1"/>
    </source>
</evidence>
<gene>
    <name evidence="2" type="ORF">BJ875DRAFT_490305</name>
</gene>
<feature type="compositionally biased region" description="Polar residues" evidence="1">
    <location>
        <begin position="134"/>
        <end position="143"/>
    </location>
</feature>
<name>A0A9P8C0D2_9HELO</name>